<sequence length="267" mass="29175">MRHLSTSPGLSSTQEHSHTSDALPARTGSQTRSATGMRGARRLKHHDQEARRVPLRRSSPYVRRAGPSTARLPRVWRMPSTGTKAVAGLGSSTPHMVSHATTNALHGAHNVLRNCDVASCTLSRSERHTTLARSTPCRWAPYPRPTPPAVREARDARVQCAPPPSLRPRAAQPSLPHRSTPVARRITYTTRTSPTHALPPSARRQVLSRSASMRRAIASVRSTRCSCSPKPRHFRPVCIDAPIATATDALSAGWTCPPRRVMRGALH</sequence>
<dbReference type="EMBL" id="JARJCM010000187">
    <property type="protein sequence ID" value="KAJ7023524.1"/>
    <property type="molecule type" value="Genomic_DNA"/>
</dbReference>
<reference evidence="2" key="1">
    <citation type="submission" date="2023-03" db="EMBL/GenBank/DDBJ databases">
        <title>Massive genome expansion in bonnet fungi (Mycena s.s.) driven by repeated elements and novel gene families across ecological guilds.</title>
        <authorList>
            <consortium name="Lawrence Berkeley National Laboratory"/>
            <person name="Harder C.B."/>
            <person name="Miyauchi S."/>
            <person name="Viragh M."/>
            <person name="Kuo A."/>
            <person name="Thoen E."/>
            <person name="Andreopoulos B."/>
            <person name="Lu D."/>
            <person name="Skrede I."/>
            <person name="Drula E."/>
            <person name="Henrissat B."/>
            <person name="Morin E."/>
            <person name="Kohler A."/>
            <person name="Barry K."/>
            <person name="LaButti K."/>
            <person name="Morin E."/>
            <person name="Salamov A."/>
            <person name="Lipzen A."/>
            <person name="Mereny Z."/>
            <person name="Hegedus B."/>
            <person name="Baldrian P."/>
            <person name="Stursova M."/>
            <person name="Weitz H."/>
            <person name="Taylor A."/>
            <person name="Grigoriev I.V."/>
            <person name="Nagy L.G."/>
            <person name="Martin F."/>
            <person name="Kauserud H."/>
        </authorList>
    </citation>
    <scope>NUCLEOTIDE SEQUENCE</scope>
    <source>
        <strain evidence="2">CBHHK200</strain>
    </source>
</reference>
<proteinExistence type="predicted"/>
<protein>
    <submittedName>
        <fullName evidence="2">Uncharacterized protein</fullName>
    </submittedName>
</protein>
<evidence type="ECO:0000313" key="2">
    <source>
        <dbReference type="EMBL" id="KAJ7023524.1"/>
    </source>
</evidence>
<evidence type="ECO:0000256" key="1">
    <source>
        <dbReference type="SAM" id="MobiDB-lite"/>
    </source>
</evidence>
<feature type="compositionally biased region" description="Polar residues" evidence="1">
    <location>
        <begin position="1"/>
        <end position="14"/>
    </location>
</feature>
<accession>A0AAD6S946</accession>
<gene>
    <name evidence="2" type="ORF">C8F04DRAFT_180931</name>
</gene>
<dbReference type="AlphaFoldDB" id="A0AAD6S946"/>
<evidence type="ECO:0000313" key="3">
    <source>
        <dbReference type="Proteomes" id="UP001218188"/>
    </source>
</evidence>
<comment type="caution">
    <text evidence="2">The sequence shown here is derived from an EMBL/GenBank/DDBJ whole genome shotgun (WGS) entry which is preliminary data.</text>
</comment>
<feature type="region of interest" description="Disordered" evidence="1">
    <location>
        <begin position="1"/>
        <end position="56"/>
    </location>
</feature>
<name>A0AAD6S946_9AGAR</name>
<keyword evidence="3" id="KW-1185">Reference proteome</keyword>
<organism evidence="2 3">
    <name type="scientific">Mycena alexandri</name>
    <dbReference type="NCBI Taxonomy" id="1745969"/>
    <lineage>
        <taxon>Eukaryota</taxon>
        <taxon>Fungi</taxon>
        <taxon>Dikarya</taxon>
        <taxon>Basidiomycota</taxon>
        <taxon>Agaricomycotina</taxon>
        <taxon>Agaricomycetes</taxon>
        <taxon>Agaricomycetidae</taxon>
        <taxon>Agaricales</taxon>
        <taxon>Marasmiineae</taxon>
        <taxon>Mycenaceae</taxon>
        <taxon>Mycena</taxon>
    </lineage>
</organism>
<dbReference type="Proteomes" id="UP001218188">
    <property type="component" value="Unassembled WGS sequence"/>
</dbReference>